<feature type="compositionally biased region" description="Gly residues" evidence="1">
    <location>
        <begin position="76"/>
        <end position="86"/>
    </location>
</feature>
<dbReference type="AlphaFoldDB" id="A0A8D8A0G9"/>
<dbReference type="EMBL" id="HBUE01005941">
    <property type="protein sequence ID" value="CAG6446031.1"/>
    <property type="molecule type" value="Transcribed_RNA"/>
</dbReference>
<reference evidence="2" key="1">
    <citation type="submission" date="2021-05" db="EMBL/GenBank/DDBJ databases">
        <authorList>
            <person name="Alioto T."/>
            <person name="Alioto T."/>
            <person name="Gomez Garrido J."/>
        </authorList>
    </citation>
    <scope>NUCLEOTIDE SEQUENCE</scope>
</reference>
<feature type="compositionally biased region" description="Basic and acidic residues" evidence="1">
    <location>
        <begin position="1"/>
        <end position="10"/>
    </location>
</feature>
<feature type="region of interest" description="Disordered" evidence="1">
    <location>
        <begin position="1"/>
        <end position="40"/>
    </location>
</feature>
<accession>A0A8D8A0G9</accession>
<name>A0A8D8A0G9_CULPI</name>
<feature type="region of interest" description="Disordered" evidence="1">
    <location>
        <begin position="58"/>
        <end position="108"/>
    </location>
</feature>
<sequence length="108" mass="11075">MQGQKDDEHAVPGSVLAGAQDAYDRQCVPGDQPGVDPLVGDRTEQRRNALCTLHSVRSGVSSERTVQGDDTSAGSCDGGFGHGQGSPEGLLAPDSVPRVHSAVPVLGV</sequence>
<feature type="compositionally biased region" description="Polar residues" evidence="1">
    <location>
        <begin position="58"/>
        <end position="74"/>
    </location>
</feature>
<evidence type="ECO:0000256" key="1">
    <source>
        <dbReference type="SAM" id="MobiDB-lite"/>
    </source>
</evidence>
<organism evidence="2">
    <name type="scientific">Culex pipiens</name>
    <name type="common">House mosquito</name>
    <dbReference type="NCBI Taxonomy" id="7175"/>
    <lineage>
        <taxon>Eukaryota</taxon>
        <taxon>Metazoa</taxon>
        <taxon>Ecdysozoa</taxon>
        <taxon>Arthropoda</taxon>
        <taxon>Hexapoda</taxon>
        <taxon>Insecta</taxon>
        <taxon>Pterygota</taxon>
        <taxon>Neoptera</taxon>
        <taxon>Endopterygota</taxon>
        <taxon>Diptera</taxon>
        <taxon>Nematocera</taxon>
        <taxon>Culicoidea</taxon>
        <taxon>Culicidae</taxon>
        <taxon>Culicinae</taxon>
        <taxon>Culicini</taxon>
        <taxon>Culex</taxon>
        <taxon>Culex</taxon>
    </lineage>
</organism>
<protein>
    <submittedName>
        <fullName evidence="2">(northern house mosquito) hypothetical protein</fullName>
    </submittedName>
</protein>
<proteinExistence type="predicted"/>
<evidence type="ECO:0000313" key="2">
    <source>
        <dbReference type="EMBL" id="CAG6446031.1"/>
    </source>
</evidence>